<keyword evidence="10" id="KW-1185">Reference proteome</keyword>
<dbReference type="InterPro" id="IPR013087">
    <property type="entry name" value="Znf_C2H2_type"/>
</dbReference>
<comment type="subcellular location">
    <subcellularLocation>
        <location evidence="1">Nucleus</location>
    </subcellularLocation>
</comment>
<dbReference type="Pfam" id="PF00096">
    <property type="entry name" value="zf-C2H2"/>
    <property type="match status" value="1"/>
</dbReference>
<evidence type="ECO:0000256" key="6">
    <source>
        <dbReference type="ARBA" id="ARBA00023242"/>
    </source>
</evidence>
<evidence type="ECO:0000259" key="8">
    <source>
        <dbReference type="PROSITE" id="PS50157"/>
    </source>
</evidence>
<dbReference type="AlphaFoldDB" id="A0A9P4PFP1"/>
<dbReference type="Gene3D" id="3.30.160.60">
    <property type="entry name" value="Classic Zinc Finger"/>
    <property type="match status" value="2"/>
</dbReference>
<reference evidence="9" key="1">
    <citation type="journal article" date="2020" name="Stud. Mycol.">
        <title>101 Dothideomycetes genomes: a test case for predicting lifestyles and emergence of pathogens.</title>
        <authorList>
            <person name="Haridas S."/>
            <person name="Albert R."/>
            <person name="Binder M."/>
            <person name="Bloem J."/>
            <person name="Labutti K."/>
            <person name="Salamov A."/>
            <person name="Andreopoulos B."/>
            <person name="Baker S."/>
            <person name="Barry K."/>
            <person name="Bills G."/>
            <person name="Bluhm B."/>
            <person name="Cannon C."/>
            <person name="Castanera R."/>
            <person name="Culley D."/>
            <person name="Daum C."/>
            <person name="Ezra D."/>
            <person name="Gonzalez J."/>
            <person name="Henrissat B."/>
            <person name="Kuo A."/>
            <person name="Liang C."/>
            <person name="Lipzen A."/>
            <person name="Lutzoni F."/>
            <person name="Magnuson J."/>
            <person name="Mondo S."/>
            <person name="Nolan M."/>
            <person name="Ohm R."/>
            <person name="Pangilinan J."/>
            <person name="Park H.-J."/>
            <person name="Ramirez L."/>
            <person name="Alfaro M."/>
            <person name="Sun H."/>
            <person name="Tritt A."/>
            <person name="Yoshinaga Y."/>
            <person name="Zwiers L.-H."/>
            <person name="Turgeon B."/>
            <person name="Goodwin S."/>
            <person name="Spatafora J."/>
            <person name="Crous P."/>
            <person name="Grigoriev I."/>
        </authorList>
    </citation>
    <scope>NUCLEOTIDE SEQUENCE</scope>
    <source>
        <strain evidence="9">CBS 690.94</strain>
    </source>
</reference>
<sequence length="60" mass="7043">KKEKHPCMFCPKSFARQEHLQRHIRTHDGKKDHGCPLPFCGKTFNRNDNCVAHFATHVEK</sequence>
<evidence type="ECO:0000256" key="4">
    <source>
        <dbReference type="ARBA" id="ARBA00022771"/>
    </source>
</evidence>
<evidence type="ECO:0000313" key="10">
    <source>
        <dbReference type="Proteomes" id="UP000799764"/>
    </source>
</evidence>
<evidence type="ECO:0000256" key="5">
    <source>
        <dbReference type="ARBA" id="ARBA00022833"/>
    </source>
</evidence>
<dbReference type="InterPro" id="IPR051059">
    <property type="entry name" value="VerF-like"/>
</dbReference>
<evidence type="ECO:0000313" key="9">
    <source>
        <dbReference type="EMBL" id="KAF2443160.1"/>
    </source>
</evidence>
<dbReference type="PROSITE" id="PS00028">
    <property type="entry name" value="ZINC_FINGER_C2H2_1"/>
    <property type="match status" value="2"/>
</dbReference>
<dbReference type="PANTHER" id="PTHR40626">
    <property type="entry name" value="MIP31509P"/>
    <property type="match status" value="1"/>
</dbReference>
<dbReference type="GO" id="GO:0000981">
    <property type="term" value="F:DNA-binding transcription factor activity, RNA polymerase II-specific"/>
    <property type="evidence" value="ECO:0007669"/>
    <property type="project" value="InterPro"/>
</dbReference>
<dbReference type="SUPFAM" id="SSF57667">
    <property type="entry name" value="beta-beta-alpha zinc fingers"/>
    <property type="match status" value="1"/>
</dbReference>
<keyword evidence="3" id="KW-0677">Repeat</keyword>
<dbReference type="GO" id="GO:0005634">
    <property type="term" value="C:nucleus"/>
    <property type="evidence" value="ECO:0007669"/>
    <property type="project" value="UniProtKB-SubCell"/>
</dbReference>
<evidence type="ECO:0000256" key="3">
    <source>
        <dbReference type="ARBA" id="ARBA00022737"/>
    </source>
</evidence>
<dbReference type="InterPro" id="IPR036236">
    <property type="entry name" value="Znf_C2H2_sf"/>
</dbReference>
<dbReference type="OrthoDB" id="10018191at2759"/>
<dbReference type="FunFam" id="3.30.160.60:FF:000065">
    <property type="entry name" value="B-cell CLL/lymphoma 6, member B"/>
    <property type="match status" value="1"/>
</dbReference>
<evidence type="ECO:0000256" key="1">
    <source>
        <dbReference type="ARBA" id="ARBA00004123"/>
    </source>
</evidence>
<keyword evidence="5" id="KW-0862">Zinc</keyword>
<comment type="caution">
    <text evidence="9">The sequence shown here is derived from an EMBL/GenBank/DDBJ whole genome shotgun (WGS) entry which is preliminary data.</text>
</comment>
<evidence type="ECO:0000256" key="7">
    <source>
        <dbReference type="PROSITE-ProRule" id="PRU00042"/>
    </source>
</evidence>
<dbReference type="EMBL" id="MU001503">
    <property type="protein sequence ID" value="KAF2443160.1"/>
    <property type="molecule type" value="Genomic_DNA"/>
</dbReference>
<feature type="domain" description="C2H2-type" evidence="8">
    <location>
        <begin position="5"/>
        <end position="32"/>
    </location>
</feature>
<proteinExistence type="predicted"/>
<dbReference type="GO" id="GO:0008270">
    <property type="term" value="F:zinc ion binding"/>
    <property type="evidence" value="ECO:0007669"/>
    <property type="project" value="UniProtKB-KW"/>
</dbReference>
<dbReference type="Proteomes" id="UP000799764">
    <property type="component" value="Unassembled WGS sequence"/>
</dbReference>
<feature type="domain" description="C2H2-type" evidence="8">
    <location>
        <begin position="33"/>
        <end position="60"/>
    </location>
</feature>
<feature type="non-terminal residue" evidence="9">
    <location>
        <position position="1"/>
    </location>
</feature>
<dbReference type="GO" id="GO:0000978">
    <property type="term" value="F:RNA polymerase II cis-regulatory region sequence-specific DNA binding"/>
    <property type="evidence" value="ECO:0007669"/>
    <property type="project" value="InterPro"/>
</dbReference>
<name>A0A9P4PFP1_9PLEO</name>
<dbReference type="PROSITE" id="PS50157">
    <property type="entry name" value="ZINC_FINGER_C2H2_2"/>
    <property type="match status" value="2"/>
</dbReference>
<protein>
    <recommendedName>
        <fullName evidence="8">C2H2-type domain-containing protein</fullName>
    </recommendedName>
</protein>
<dbReference type="SMART" id="SM00355">
    <property type="entry name" value="ZnF_C2H2"/>
    <property type="match status" value="2"/>
</dbReference>
<keyword evidence="2" id="KW-0479">Metal-binding</keyword>
<accession>A0A9P4PFP1</accession>
<dbReference type="PANTHER" id="PTHR40626:SF11">
    <property type="entry name" value="ZINC FINGER PROTEIN YPR022C"/>
    <property type="match status" value="1"/>
</dbReference>
<gene>
    <name evidence="9" type="ORF">P171DRAFT_320828</name>
</gene>
<organism evidence="9 10">
    <name type="scientific">Karstenula rhodostoma CBS 690.94</name>
    <dbReference type="NCBI Taxonomy" id="1392251"/>
    <lineage>
        <taxon>Eukaryota</taxon>
        <taxon>Fungi</taxon>
        <taxon>Dikarya</taxon>
        <taxon>Ascomycota</taxon>
        <taxon>Pezizomycotina</taxon>
        <taxon>Dothideomycetes</taxon>
        <taxon>Pleosporomycetidae</taxon>
        <taxon>Pleosporales</taxon>
        <taxon>Massarineae</taxon>
        <taxon>Didymosphaeriaceae</taxon>
        <taxon>Karstenula</taxon>
    </lineage>
</organism>
<keyword evidence="6" id="KW-0539">Nucleus</keyword>
<dbReference type="GO" id="GO:0000785">
    <property type="term" value="C:chromatin"/>
    <property type="evidence" value="ECO:0007669"/>
    <property type="project" value="TreeGrafter"/>
</dbReference>
<keyword evidence="4 7" id="KW-0863">Zinc-finger</keyword>
<evidence type="ECO:0000256" key="2">
    <source>
        <dbReference type="ARBA" id="ARBA00022723"/>
    </source>
</evidence>
<feature type="non-terminal residue" evidence="9">
    <location>
        <position position="60"/>
    </location>
</feature>